<evidence type="ECO:0000313" key="4">
    <source>
        <dbReference type="Proteomes" id="UP000245207"/>
    </source>
</evidence>
<dbReference type="SUPFAM" id="SSF63748">
    <property type="entry name" value="Tudor/PWWP/MBT"/>
    <property type="match status" value="1"/>
</dbReference>
<dbReference type="STRING" id="35608.A0A2U1N1S1"/>
<dbReference type="PANTHER" id="PTHR42851">
    <property type="entry name" value="ALDOLASE-RELATED"/>
    <property type="match status" value="1"/>
</dbReference>
<name>A0A2U1N1S1_ARTAN</name>
<evidence type="ECO:0000259" key="2">
    <source>
        <dbReference type="PROSITE" id="PS50812"/>
    </source>
</evidence>
<dbReference type="EMBL" id="PKPP01003826">
    <property type="protein sequence ID" value="PWA67475.1"/>
    <property type="molecule type" value="Genomic_DNA"/>
</dbReference>
<keyword evidence="4" id="KW-1185">Reference proteome</keyword>
<dbReference type="CDD" id="cd05162">
    <property type="entry name" value="PWWP"/>
    <property type="match status" value="1"/>
</dbReference>
<dbReference type="PROSITE" id="PS50812">
    <property type="entry name" value="PWWP"/>
    <property type="match status" value="1"/>
</dbReference>
<accession>A0A2U1N1S1</accession>
<feature type="domain" description="PWWP" evidence="2">
    <location>
        <begin position="52"/>
        <end position="113"/>
    </location>
</feature>
<dbReference type="Proteomes" id="UP000245207">
    <property type="component" value="Unassembled WGS sequence"/>
</dbReference>
<dbReference type="AlphaFoldDB" id="A0A2U1N1S1"/>
<evidence type="ECO:0000313" key="3">
    <source>
        <dbReference type="EMBL" id="PWA67475.1"/>
    </source>
</evidence>
<feature type="region of interest" description="Disordered" evidence="1">
    <location>
        <begin position="284"/>
        <end position="322"/>
    </location>
</feature>
<evidence type="ECO:0000256" key="1">
    <source>
        <dbReference type="SAM" id="MobiDB-lite"/>
    </source>
</evidence>
<proteinExistence type="predicted"/>
<organism evidence="3 4">
    <name type="scientific">Artemisia annua</name>
    <name type="common">Sweet wormwood</name>
    <dbReference type="NCBI Taxonomy" id="35608"/>
    <lineage>
        <taxon>Eukaryota</taxon>
        <taxon>Viridiplantae</taxon>
        <taxon>Streptophyta</taxon>
        <taxon>Embryophyta</taxon>
        <taxon>Tracheophyta</taxon>
        <taxon>Spermatophyta</taxon>
        <taxon>Magnoliopsida</taxon>
        <taxon>eudicotyledons</taxon>
        <taxon>Gunneridae</taxon>
        <taxon>Pentapetalae</taxon>
        <taxon>asterids</taxon>
        <taxon>campanulids</taxon>
        <taxon>Asterales</taxon>
        <taxon>Asteraceae</taxon>
        <taxon>Asteroideae</taxon>
        <taxon>Anthemideae</taxon>
        <taxon>Artemisiinae</taxon>
        <taxon>Artemisia</taxon>
    </lineage>
</organism>
<protein>
    <submittedName>
        <fullName evidence="3">PWWP domain-containing protein</fullName>
    </submittedName>
</protein>
<dbReference type="InterPro" id="IPR000313">
    <property type="entry name" value="PWWP_dom"/>
</dbReference>
<sequence>MTGQELSHRVHVNGVVGPTVGDKKLVLMESYEGSSGDGNLSQKDDGLGEVKVTDLVWGKVKSHPWWPGMVFDPSASTNKAMKYFKKDGLLIAYFGDKSFAWNEACNVKPFRLSFGEMAGQTDDESFCRGVDSALHEVGRRAEVGLACKCVSEEAWSKIKSCVVVNPGIKKGFSRIDCGDRFSTVESFKPVKVVDSVLDLATNPFGVNRLDVSTVGGQLAAFNRWKGNHQLQISNVLDESDDKFADDGSVVKKGKLNACGKVSKKRKHLFNGDLSPSKKVKCLSDLMSNGGSNESDEEYKPKRRGRKRKAVEPNRSSEEIQSSDEFLSKMRLAAINPIQRQQNLDSLVKFANEFRSYRVKEEKNDVDQMEEIVTNGFRGIKDSYWPDRIIVTKSVSPKPKKEDLPTALIFKFSNLDSVPSLKKMNEIFSRYGPLKEEETRLLKRKKCIKVVYERRSDAETAFSSSGKFSIFGPALVSYCLDFKPTLGKSAAASKKKGVKSGKVLKFED</sequence>
<dbReference type="PANTHER" id="PTHR42851:SF19">
    <property type="entry name" value="PWWP DOMAIN-CONTAINING PROTEIN 2-RELATED"/>
    <property type="match status" value="1"/>
</dbReference>
<reference evidence="3 4" key="1">
    <citation type="journal article" date="2018" name="Mol. Plant">
        <title>The genome of Artemisia annua provides insight into the evolution of Asteraceae family and artemisinin biosynthesis.</title>
        <authorList>
            <person name="Shen Q."/>
            <person name="Zhang L."/>
            <person name="Liao Z."/>
            <person name="Wang S."/>
            <person name="Yan T."/>
            <person name="Shi P."/>
            <person name="Liu M."/>
            <person name="Fu X."/>
            <person name="Pan Q."/>
            <person name="Wang Y."/>
            <person name="Lv Z."/>
            <person name="Lu X."/>
            <person name="Zhang F."/>
            <person name="Jiang W."/>
            <person name="Ma Y."/>
            <person name="Chen M."/>
            <person name="Hao X."/>
            <person name="Li L."/>
            <person name="Tang Y."/>
            <person name="Lv G."/>
            <person name="Zhou Y."/>
            <person name="Sun X."/>
            <person name="Brodelius P.E."/>
            <person name="Rose J.K.C."/>
            <person name="Tang K."/>
        </authorList>
    </citation>
    <scope>NUCLEOTIDE SEQUENCE [LARGE SCALE GENOMIC DNA]</scope>
    <source>
        <strain evidence="4">cv. Huhao1</strain>
        <tissue evidence="3">Leaf</tissue>
    </source>
</reference>
<dbReference type="Pfam" id="PF00855">
    <property type="entry name" value="PWWP"/>
    <property type="match status" value="1"/>
</dbReference>
<dbReference type="Gene3D" id="2.30.30.140">
    <property type="match status" value="1"/>
</dbReference>
<gene>
    <name evidence="3" type="ORF">CTI12_AA318280</name>
</gene>
<comment type="caution">
    <text evidence="3">The sequence shown here is derived from an EMBL/GenBank/DDBJ whole genome shotgun (WGS) entry which is preliminary data.</text>
</comment>
<dbReference type="SMART" id="SM00293">
    <property type="entry name" value="PWWP"/>
    <property type="match status" value="1"/>
</dbReference>
<dbReference type="OrthoDB" id="62853at2759"/>
<dbReference type="InterPro" id="IPR053063">
    <property type="entry name" value="PWWP_domain_containing_PDP"/>
</dbReference>